<name>A0ABT5D7V6_9BACT</name>
<organism evidence="1 2">
    <name type="scientific">Stigmatella ashevillensis</name>
    <dbReference type="NCBI Taxonomy" id="2995309"/>
    <lineage>
        <taxon>Bacteria</taxon>
        <taxon>Pseudomonadati</taxon>
        <taxon>Myxococcota</taxon>
        <taxon>Myxococcia</taxon>
        <taxon>Myxococcales</taxon>
        <taxon>Cystobacterineae</taxon>
        <taxon>Archangiaceae</taxon>
        <taxon>Stigmatella</taxon>
    </lineage>
</organism>
<evidence type="ECO:0000313" key="2">
    <source>
        <dbReference type="Proteomes" id="UP001221838"/>
    </source>
</evidence>
<sequence length="463" mass="51392">MYRSCLLTPLVFFLCLVGCGGEEGGFLPHEEPSTSIGELTLDEQIDSALLAINNYKNFCSQTPEAALCQSQANRFEPNQFSMSPNTGEAILIVDEFSQLPLRAIRYKNRLKGFFRAQAGGDIQPVQFDWNTPAAFFTVLTRFATPDLIPAESLRRLSGPLSEVFGYLNDQNFGHGSIIFSLLIEANPRQPVVILDRPTLAGIASEEFCDSTGESHPALLQKSEHVASELVRIMTEHNVRFVNVSFGETLETIRDSWRRLCVGNLPSDSILRGKLAAYKPIVKALAKTPGVFAAQSAINASNAQDFPYDYPSQEYPNRVLAGYFTTLTSGLDEQGRGNYSALVGWPQRQNVDLYLNSGVLAQRPFPYNQTPLLQVDGFGTDIYPITSTATSWIAPLALSRFIHLRYSSFGNDAMNDQLIEKIRARMVPVACGNPKTACVYQDPLLHGQIEAVRLGYRNRQYQEP</sequence>
<accession>A0ABT5D7V6</accession>
<evidence type="ECO:0000313" key="1">
    <source>
        <dbReference type="EMBL" id="MDC0709134.1"/>
    </source>
</evidence>
<protein>
    <recommendedName>
        <fullName evidence="3">Lipoprotein</fullName>
    </recommendedName>
</protein>
<dbReference type="RefSeq" id="WP_272137417.1">
    <property type="nucleotide sequence ID" value="NZ_JAQNDM010000002.1"/>
</dbReference>
<gene>
    <name evidence="1" type="ORF">POL68_11730</name>
</gene>
<evidence type="ECO:0008006" key="3">
    <source>
        <dbReference type="Google" id="ProtNLM"/>
    </source>
</evidence>
<dbReference type="EMBL" id="JAQNDM010000002">
    <property type="protein sequence ID" value="MDC0709134.1"/>
    <property type="molecule type" value="Genomic_DNA"/>
</dbReference>
<reference evidence="1 2" key="1">
    <citation type="submission" date="2022-11" db="EMBL/GenBank/DDBJ databases">
        <title>Minimal conservation of predation-associated metabolite biosynthetic gene clusters underscores biosynthetic potential of Myxococcota including descriptions for ten novel species: Archangium lansinium sp. nov., Myxococcus landrumus sp. nov., Nannocystis bai.</title>
        <authorList>
            <person name="Ahearne A."/>
            <person name="Stevens C."/>
            <person name="Dowd S."/>
        </authorList>
    </citation>
    <scope>NUCLEOTIDE SEQUENCE [LARGE SCALE GENOMIC DNA]</scope>
    <source>
        <strain evidence="1 2">NCWAL01</strain>
    </source>
</reference>
<proteinExistence type="predicted"/>
<dbReference type="Proteomes" id="UP001221838">
    <property type="component" value="Unassembled WGS sequence"/>
</dbReference>
<keyword evidence="2" id="KW-1185">Reference proteome</keyword>
<comment type="caution">
    <text evidence="1">The sequence shown here is derived from an EMBL/GenBank/DDBJ whole genome shotgun (WGS) entry which is preliminary data.</text>
</comment>